<evidence type="ECO:0000256" key="1">
    <source>
        <dbReference type="ARBA" id="ARBA00022722"/>
    </source>
</evidence>
<comment type="function">
    <text evidence="5">5'-3' exonuclease acting preferentially on double-stranded DNA.</text>
</comment>
<dbReference type="InterPro" id="IPR020045">
    <property type="entry name" value="DNA_polI_H3TH"/>
</dbReference>
<dbReference type="Gene3D" id="3.40.50.1010">
    <property type="entry name" value="5'-nuclease"/>
    <property type="match status" value="1"/>
</dbReference>
<dbReference type="CDD" id="cd09859">
    <property type="entry name" value="PIN_53EXO"/>
    <property type="match status" value="1"/>
</dbReference>
<dbReference type="SMART" id="SM00279">
    <property type="entry name" value="HhH2"/>
    <property type="match status" value="1"/>
</dbReference>
<evidence type="ECO:0000256" key="4">
    <source>
        <dbReference type="ARBA" id="ARBA00023125"/>
    </source>
</evidence>
<dbReference type="FunFam" id="3.40.50.1010:FF:000001">
    <property type="entry name" value="DNA polymerase I"/>
    <property type="match status" value="1"/>
</dbReference>
<comment type="caution">
    <text evidence="8">The sequence shown here is derived from an EMBL/GenBank/DDBJ whole genome shotgun (WGS) entry which is preliminary data.</text>
</comment>
<dbReference type="Pfam" id="PF01367">
    <property type="entry name" value="5_3_exonuc"/>
    <property type="match status" value="1"/>
</dbReference>
<keyword evidence="4" id="KW-0238">DNA-binding</keyword>
<keyword evidence="9" id="KW-1185">Reference proteome</keyword>
<name>A0A0L6JIE4_9FIRM</name>
<dbReference type="Gene3D" id="1.10.150.20">
    <property type="entry name" value="5' to 3' exonuclease, C-terminal subdomain"/>
    <property type="match status" value="1"/>
</dbReference>
<dbReference type="STRING" id="398512.Bccel_0479"/>
<dbReference type="AlphaFoldDB" id="A0A0L6JIE4"/>
<feature type="domain" description="5'-3' exonuclease" evidence="7">
    <location>
        <begin position="4"/>
        <end position="269"/>
    </location>
</feature>
<dbReference type="InterPro" id="IPR038969">
    <property type="entry name" value="FEN"/>
</dbReference>
<evidence type="ECO:0000256" key="5">
    <source>
        <dbReference type="ARBA" id="ARBA00049957"/>
    </source>
</evidence>
<dbReference type="GO" id="GO:0017108">
    <property type="term" value="F:5'-flap endonuclease activity"/>
    <property type="evidence" value="ECO:0007669"/>
    <property type="project" value="InterPro"/>
</dbReference>
<proteinExistence type="predicted"/>
<dbReference type="InterPro" id="IPR002421">
    <property type="entry name" value="5-3_exonuclease"/>
</dbReference>
<dbReference type="SUPFAM" id="SSF88723">
    <property type="entry name" value="PIN domain-like"/>
    <property type="match status" value="1"/>
</dbReference>
<dbReference type="InterPro" id="IPR029060">
    <property type="entry name" value="PIN-like_dom_sf"/>
</dbReference>
<accession>A0A0L6JIE4</accession>
<evidence type="ECO:0000313" key="9">
    <source>
        <dbReference type="Proteomes" id="UP000036923"/>
    </source>
</evidence>
<dbReference type="PATRIC" id="fig|398512.5.peg.499"/>
<evidence type="ECO:0000256" key="6">
    <source>
        <dbReference type="ARBA" id="ARBA00050026"/>
    </source>
</evidence>
<keyword evidence="3 8" id="KW-0269">Exonuclease</keyword>
<organism evidence="8 9">
    <name type="scientific">Pseudobacteroides cellulosolvens ATCC 35603 = DSM 2933</name>
    <dbReference type="NCBI Taxonomy" id="398512"/>
    <lineage>
        <taxon>Bacteria</taxon>
        <taxon>Bacillati</taxon>
        <taxon>Bacillota</taxon>
        <taxon>Clostridia</taxon>
        <taxon>Eubacteriales</taxon>
        <taxon>Oscillospiraceae</taxon>
        <taxon>Pseudobacteroides</taxon>
    </lineage>
</organism>
<dbReference type="Pfam" id="PF02739">
    <property type="entry name" value="5_3_exonuc_N"/>
    <property type="match status" value="1"/>
</dbReference>
<dbReference type="InterPro" id="IPR036279">
    <property type="entry name" value="5-3_exonuclease_C_sf"/>
</dbReference>
<dbReference type="InterPro" id="IPR008918">
    <property type="entry name" value="HhH2"/>
</dbReference>
<dbReference type="InterPro" id="IPR020046">
    <property type="entry name" value="5-3_exonucl_a-hlix_arch_N"/>
</dbReference>
<reference evidence="9" key="1">
    <citation type="submission" date="2015-07" db="EMBL/GenBank/DDBJ databases">
        <title>Near-Complete Genome Sequence of the Cellulolytic Bacterium Bacteroides (Pseudobacteroides) cellulosolvens ATCC 35603.</title>
        <authorList>
            <person name="Dassa B."/>
            <person name="Utturkar S.M."/>
            <person name="Klingeman D.M."/>
            <person name="Hurt R.A."/>
            <person name="Keller M."/>
            <person name="Xu J."/>
            <person name="Reddy Y.H.K."/>
            <person name="Borovok I."/>
            <person name="Grinberg I.R."/>
            <person name="Lamed R."/>
            <person name="Zhivin O."/>
            <person name="Bayer E.A."/>
            <person name="Brown S.D."/>
        </authorList>
    </citation>
    <scope>NUCLEOTIDE SEQUENCE [LARGE SCALE GENOMIC DNA]</scope>
    <source>
        <strain evidence="9">DSM 2933</strain>
    </source>
</reference>
<dbReference type="GO" id="GO:0033567">
    <property type="term" value="P:DNA replication, Okazaki fragment processing"/>
    <property type="evidence" value="ECO:0007669"/>
    <property type="project" value="InterPro"/>
</dbReference>
<sequence length="374" mass="43063">MNNKKLMLIDGNSILNRAFYGLQGKEILATSDGLFTNAVFGFINIMNKYLDEENPGYLCVAFDLKAPTFRHKEFDGYKANRKGMPKELAVQVPVIKEVLDAMNIKRLEYEGFEADDILGTVSLCAEKEGFEVVILTGDRDSLQLATDRTRIKLPVTKGWKTETEEYNHDKVIERYGVTPELFIDVKGLMGDTSDNIPGVPGIGEKTAIDLVKNFGTIENIYESLDKVEKKSVKQKLEDNRDLAFLSKRLATIDRNAPERCGLKSLQDLQKQEVDREKLYNLFKRLEFKSFIEKYNLKEERSKNPLKLRDVEVVRDIGDLEKIKKEILAEKGARFIIFLKRQMTSIQVLKVQEFHGDKRRLYMLISPEILLKIYF</sequence>
<dbReference type="SMART" id="SM00475">
    <property type="entry name" value="53EXOc"/>
    <property type="match status" value="1"/>
</dbReference>
<protein>
    <recommendedName>
        <fullName evidence="6">5'-3' exonuclease</fullName>
    </recommendedName>
</protein>
<dbReference type="SUPFAM" id="SSF47807">
    <property type="entry name" value="5' to 3' exonuclease, C-terminal subdomain"/>
    <property type="match status" value="1"/>
</dbReference>
<dbReference type="GO" id="GO:0008409">
    <property type="term" value="F:5'-3' exonuclease activity"/>
    <property type="evidence" value="ECO:0007669"/>
    <property type="project" value="InterPro"/>
</dbReference>
<keyword evidence="1" id="KW-0540">Nuclease</keyword>
<dbReference type="CDD" id="cd09898">
    <property type="entry name" value="H3TH_53EXO"/>
    <property type="match status" value="1"/>
</dbReference>
<dbReference type="Proteomes" id="UP000036923">
    <property type="component" value="Unassembled WGS sequence"/>
</dbReference>
<dbReference type="EMBL" id="LGTC01000001">
    <property type="protein sequence ID" value="KNY25222.1"/>
    <property type="molecule type" value="Genomic_DNA"/>
</dbReference>
<dbReference type="GO" id="GO:0003677">
    <property type="term" value="F:DNA binding"/>
    <property type="evidence" value="ECO:0007669"/>
    <property type="project" value="UniProtKB-KW"/>
</dbReference>
<dbReference type="PANTHER" id="PTHR42646:SF2">
    <property type="entry name" value="5'-3' EXONUCLEASE FAMILY PROTEIN"/>
    <property type="match status" value="1"/>
</dbReference>
<evidence type="ECO:0000259" key="7">
    <source>
        <dbReference type="SMART" id="SM00475"/>
    </source>
</evidence>
<dbReference type="FunFam" id="1.10.150.20:FF:000003">
    <property type="entry name" value="DNA polymerase I"/>
    <property type="match status" value="1"/>
</dbReference>
<evidence type="ECO:0000313" key="8">
    <source>
        <dbReference type="EMBL" id="KNY25222.1"/>
    </source>
</evidence>
<evidence type="ECO:0000256" key="2">
    <source>
        <dbReference type="ARBA" id="ARBA00022801"/>
    </source>
</evidence>
<keyword evidence="2" id="KW-0378">Hydrolase</keyword>
<gene>
    <name evidence="8" type="ORF">Bccel_0479</name>
</gene>
<evidence type="ECO:0000256" key="3">
    <source>
        <dbReference type="ARBA" id="ARBA00022839"/>
    </source>
</evidence>
<dbReference type="PANTHER" id="PTHR42646">
    <property type="entry name" value="FLAP ENDONUCLEASE XNI"/>
    <property type="match status" value="1"/>
</dbReference>